<sequence length="150" mass="16339">MASSAFFCNLARAFAHLRPSASWNLRASSGRLCARSPVYIKSATPSTLHVITGHPVVQTEKGSVIVRISKQPPLTQTPHSRHHGALFGRYLVSEDTTVPSPGATSHPNDITVPSPVPSPDANHLYRTLRLPLRMRAMCEPTPERPCQLGN</sequence>
<evidence type="ECO:0000313" key="3">
    <source>
        <dbReference type="Proteomes" id="UP000249464"/>
    </source>
</evidence>
<feature type="region of interest" description="Disordered" evidence="1">
    <location>
        <begin position="97"/>
        <end position="118"/>
    </location>
</feature>
<organism evidence="2 3">
    <name type="scientific">Microbotryum silenes-dioicae</name>
    <dbReference type="NCBI Taxonomy" id="796604"/>
    <lineage>
        <taxon>Eukaryota</taxon>
        <taxon>Fungi</taxon>
        <taxon>Dikarya</taxon>
        <taxon>Basidiomycota</taxon>
        <taxon>Pucciniomycotina</taxon>
        <taxon>Microbotryomycetes</taxon>
        <taxon>Microbotryales</taxon>
        <taxon>Microbotryaceae</taxon>
        <taxon>Microbotryum</taxon>
    </lineage>
</organism>
<dbReference type="Proteomes" id="UP000249464">
    <property type="component" value="Unassembled WGS sequence"/>
</dbReference>
<keyword evidence="3" id="KW-1185">Reference proteome</keyword>
<reference evidence="2 3" key="1">
    <citation type="submission" date="2016-11" db="EMBL/GenBank/DDBJ databases">
        <authorList>
            <person name="Jaros S."/>
            <person name="Januszkiewicz K."/>
            <person name="Wedrychowicz H."/>
        </authorList>
    </citation>
    <scope>NUCLEOTIDE SEQUENCE [LARGE SCALE GENOMIC DNA]</scope>
</reference>
<evidence type="ECO:0000256" key="1">
    <source>
        <dbReference type="SAM" id="MobiDB-lite"/>
    </source>
</evidence>
<dbReference type="EMBL" id="FQNC01000049">
    <property type="protein sequence ID" value="SGY81768.1"/>
    <property type="molecule type" value="Genomic_DNA"/>
</dbReference>
<proteinExistence type="predicted"/>
<evidence type="ECO:0000313" key="2">
    <source>
        <dbReference type="EMBL" id="SGY81768.1"/>
    </source>
</evidence>
<protein>
    <submittedName>
        <fullName evidence="2">BQ5605_C009g05523 protein</fullName>
    </submittedName>
</protein>
<accession>A0A2X0MGN4</accession>
<gene>
    <name evidence="2" type="primary">BQ5605_C009g05523</name>
    <name evidence="2" type="ORF">BQ5605_C009G05523</name>
</gene>
<feature type="compositionally biased region" description="Polar residues" evidence="1">
    <location>
        <begin position="97"/>
        <end position="108"/>
    </location>
</feature>
<dbReference type="AlphaFoldDB" id="A0A2X0MGN4"/>
<name>A0A2X0MGN4_9BASI</name>